<reference evidence="9" key="2">
    <citation type="submission" date="2021-04" db="EMBL/GenBank/DDBJ databases">
        <authorList>
            <person name="Gilroy R."/>
        </authorList>
    </citation>
    <scope>NUCLEOTIDE SEQUENCE</scope>
    <source>
        <strain evidence="9">CHK169-2315</strain>
    </source>
</reference>
<dbReference type="Proteomes" id="UP000823937">
    <property type="component" value="Unassembled WGS sequence"/>
</dbReference>
<dbReference type="GO" id="GO:0022857">
    <property type="term" value="F:transmembrane transporter activity"/>
    <property type="evidence" value="ECO:0007669"/>
    <property type="project" value="InterPro"/>
</dbReference>
<evidence type="ECO:0000256" key="1">
    <source>
        <dbReference type="ARBA" id="ARBA00004651"/>
    </source>
</evidence>
<keyword evidence="4" id="KW-1003">Cell membrane</keyword>
<dbReference type="GO" id="GO:0005886">
    <property type="term" value="C:plasma membrane"/>
    <property type="evidence" value="ECO:0007669"/>
    <property type="project" value="UniProtKB-SubCell"/>
</dbReference>
<feature type="transmembrane region" description="Helical" evidence="8">
    <location>
        <begin position="439"/>
        <end position="458"/>
    </location>
</feature>
<gene>
    <name evidence="9" type="ORF">H9895_12435</name>
</gene>
<sequence>MKKLTPVFTASFILTFIFILWGAIAPGNLESVSGIAQSFLQTNFGWFYLISATLILFFVIYLAFSKFGDVKLGKDDEEPEYSRFSWFAMLFSAGMGIGLVFWGVAEPVSHFYNPPFGDPETPEAAKNALQYTFFHWGLHPWGIYALIALALAYFKFRKDAPGTISATFTPLIGDRVNGPIGKTIDTIAVFATVFGVATSLGLGAIQINGGLTYLNSNIPDSFSTQFIIIIGVTILFMLSALSGLGRGIKWLSNTNIVIAILLLFFFLFVGPTTFLMDTFTTTIGSYAQNFISMSFRLSPFDESGDAWIQGWTVFYWAWWIAWSPFVGTFIARISRGRTIREFVVGVLAVPTIFCAFWFAIFGGTGIYFDNFKNAGIWEAMQFGEYTEIALFSTLGEMPLATIATVLSIVLISTFFITSADSATFVIGMQTTNGMLNPPLGIKVVWGLIQSSAAAVLLWSGGLNALQTASIVSAFPFVFILLFMSASLYKGLQSETTPVKKKRKSL</sequence>
<feature type="transmembrane region" description="Helical" evidence="8">
    <location>
        <begin position="187"/>
        <end position="205"/>
    </location>
</feature>
<dbReference type="InterPro" id="IPR000060">
    <property type="entry name" value="BCCT_transptr"/>
</dbReference>
<dbReference type="InterPro" id="IPR018093">
    <property type="entry name" value="BCCT_CS"/>
</dbReference>
<feature type="transmembrane region" description="Helical" evidence="8">
    <location>
        <begin position="133"/>
        <end position="154"/>
    </location>
</feature>
<evidence type="ECO:0000313" key="10">
    <source>
        <dbReference type="Proteomes" id="UP000823937"/>
    </source>
</evidence>
<dbReference type="Pfam" id="PF02028">
    <property type="entry name" value="BCCT"/>
    <property type="match status" value="1"/>
</dbReference>
<keyword evidence="5 8" id="KW-0812">Transmembrane</keyword>
<accession>A0A9D1PQ30</accession>
<feature type="transmembrane region" description="Helical" evidence="8">
    <location>
        <begin position="7"/>
        <end position="24"/>
    </location>
</feature>
<comment type="similarity">
    <text evidence="2">Belongs to the BCCT transporter (TC 2.A.15) family.</text>
</comment>
<reference evidence="9" key="1">
    <citation type="journal article" date="2021" name="PeerJ">
        <title>Extensive microbial diversity within the chicken gut microbiome revealed by metagenomics and culture.</title>
        <authorList>
            <person name="Gilroy R."/>
            <person name="Ravi A."/>
            <person name="Getino M."/>
            <person name="Pursley I."/>
            <person name="Horton D.L."/>
            <person name="Alikhan N.F."/>
            <person name="Baker D."/>
            <person name="Gharbi K."/>
            <person name="Hall N."/>
            <person name="Watson M."/>
            <person name="Adriaenssens E.M."/>
            <person name="Foster-Nyarko E."/>
            <person name="Jarju S."/>
            <person name="Secka A."/>
            <person name="Antonio M."/>
            <person name="Oren A."/>
            <person name="Chaudhuri R.R."/>
            <person name="La Ragione R."/>
            <person name="Hildebrand F."/>
            <person name="Pallen M.J."/>
        </authorList>
    </citation>
    <scope>NUCLEOTIDE SEQUENCE</scope>
    <source>
        <strain evidence="9">CHK169-2315</strain>
    </source>
</reference>
<evidence type="ECO:0000256" key="4">
    <source>
        <dbReference type="ARBA" id="ARBA00022475"/>
    </source>
</evidence>
<feature type="transmembrane region" description="Helical" evidence="8">
    <location>
        <begin position="470"/>
        <end position="491"/>
    </location>
</feature>
<keyword evidence="3" id="KW-0813">Transport</keyword>
<feature type="transmembrane region" description="Helical" evidence="8">
    <location>
        <begin position="313"/>
        <end position="331"/>
    </location>
</feature>
<evidence type="ECO:0000256" key="5">
    <source>
        <dbReference type="ARBA" id="ARBA00022692"/>
    </source>
</evidence>
<organism evidence="9 10">
    <name type="scientific">Candidatus Pseudogracilibacillus intestinigallinarum</name>
    <dbReference type="NCBI Taxonomy" id="2838742"/>
    <lineage>
        <taxon>Bacteria</taxon>
        <taxon>Bacillati</taxon>
        <taxon>Bacillota</taxon>
        <taxon>Bacilli</taxon>
        <taxon>Bacillales</taxon>
        <taxon>Bacillaceae</taxon>
        <taxon>Pseudogracilibacillus</taxon>
    </lineage>
</organism>
<dbReference type="PANTHER" id="PTHR30047:SF7">
    <property type="entry name" value="HIGH-AFFINITY CHOLINE TRANSPORT PROTEIN"/>
    <property type="match status" value="1"/>
</dbReference>
<keyword evidence="7 8" id="KW-0472">Membrane</keyword>
<dbReference type="AlphaFoldDB" id="A0A9D1PQ30"/>
<name>A0A9D1PQ30_9BACI</name>
<dbReference type="PANTHER" id="PTHR30047">
    <property type="entry name" value="HIGH-AFFINITY CHOLINE TRANSPORT PROTEIN-RELATED"/>
    <property type="match status" value="1"/>
</dbReference>
<dbReference type="PROSITE" id="PS01303">
    <property type="entry name" value="BCCT"/>
    <property type="match status" value="1"/>
</dbReference>
<comment type="subcellular location">
    <subcellularLocation>
        <location evidence="1">Cell membrane</location>
        <topology evidence="1">Multi-pass membrane protein</topology>
    </subcellularLocation>
</comment>
<evidence type="ECO:0000256" key="6">
    <source>
        <dbReference type="ARBA" id="ARBA00022989"/>
    </source>
</evidence>
<dbReference type="NCBIfam" id="TIGR00842">
    <property type="entry name" value="bcct"/>
    <property type="match status" value="1"/>
</dbReference>
<feature type="transmembrane region" description="Helical" evidence="8">
    <location>
        <begin position="399"/>
        <end position="427"/>
    </location>
</feature>
<evidence type="ECO:0000256" key="8">
    <source>
        <dbReference type="SAM" id="Phobius"/>
    </source>
</evidence>
<dbReference type="EMBL" id="DXHX01000175">
    <property type="protein sequence ID" value="HIV75876.1"/>
    <property type="molecule type" value="Genomic_DNA"/>
</dbReference>
<feature type="transmembrane region" description="Helical" evidence="8">
    <location>
        <begin position="225"/>
        <end position="244"/>
    </location>
</feature>
<feature type="transmembrane region" description="Helical" evidence="8">
    <location>
        <begin position="343"/>
        <end position="368"/>
    </location>
</feature>
<evidence type="ECO:0000256" key="7">
    <source>
        <dbReference type="ARBA" id="ARBA00023136"/>
    </source>
</evidence>
<evidence type="ECO:0000256" key="3">
    <source>
        <dbReference type="ARBA" id="ARBA00022448"/>
    </source>
</evidence>
<feature type="transmembrane region" description="Helical" evidence="8">
    <location>
        <begin position="84"/>
        <end position="105"/>
    </location>
</feature>
<feature type="transmembrane region" description="Helical" evidence="8">
    <location>
        <begin position="44"/>
        <end position="64"/>
    </location>
</feature>
<comment type="caution">
    <text evidence="9">The sequence shown here is derived from an EMBL/GenBank/DDBJ whole genome shotgun (WGS) entry which is preliminary data.</text>
</comment>
<proteinExistence type="inferred from homology"/>
<evidence type="ECO:0000256" key="2">
    <source>
        <dbReference type="ARBA" id="ARBA00005658"/>
    </source>
</evidence>
<keyword evidence="6 8" id="KW-1133">Transmembrane helix</keyword>
<feature type="transmembrane region" description="Helical" evidence="8">
    <location>
        <begin position="256"/>
        <end position="276"/>
    </location>
</feature>
<evidence type="ECO:0000313" key="9">
    <source>
        <dbReference type="EMBL" id="HIV75876.1"/>
    </source>
</evidence>
<protein>
    <submittedName>
        <fullName evidence="9">BCCT family transporter</fullName>
    </submittedName>
</protein>